<keyword evidence="7" id="KW-1185">Reference proteome</keyword>
<dbReference type="AlphaFoldDB" id="V4HE61"/>
<keyword evidence="2 5" id="KW-0808">Transferase</keyword>
<evidence type="ECO:0000313" key="7">
    <source>
        <dbReference type="Proteomes" id="UP000017840"/>
    </source>
</evidence>
<dbReference type="Gene3D" id="1.10.10.970">
    <property type="entry name" value="RNA 2'-phosphotransferase, Tpt1/KptA family, N-terminal domain"/>
    <property type="match status" value="1"/>
</dbReference>
<dbReference type="HAMAP" id="MF_00299">
    <property type="entry name" value="KptA"/>
    <property type="match status" value="1"/>
</dbReference>
<dbReference type="OrthoDB" id="24376at2157"/>
<dbReference type="GO" id="GO:0003950">
    <property type="term" value="F:NAD+ poly-ADP-ribosyltransferase activity"/>
    <property type="evidence" value="ECO:0007669"/>
    <property type="project" value="InterPro"/>
</dbReference>
<dbReference type="InterPro" id="IPR022928">
    <property type="entry name" value="RNA_2'-PTrans_KptA"/>
</dbReference>
<dbReference type="InterPro" id="IPR042081">
    <property type="entry name" value="RNA_2'-PTrans_C"/>
</dbReference>
<evidence type="ECO:0000313" key="6">
    <source>
        <dbReference type="EMBL" id="ESP88960.1"/>
    </source>
</evidence>
<dbReference type="PANTHER" id="PTHR12684">
    <property type="entry name" value="PUTATIVE PHOSPHOTRANSFERASE"/>
    <property type="match status" value="1"/>
</dbReference>
<name>V4HE61_9EURY</name>
<accession>V4HE61</accession>
<sequence length="210" mass="22959">MIRRCEEHGYVDGDACPVCDDAGRPVVSDDRRTRLSKFVSGALRHFPDDAGLSLDDRGWTAYDALADAVAARYDWATRERLDAVVATDPKGRFERRGDRVRAAYGHSVDVDLEPESGDASELPATLYHGTAPRNLDAIREEGLRPMGRQRVHLSATRATAREVGRRHAADPAVLVVDAAALLADGFAVDRRGEATYTVGRVPPAYVEFDA</sequence>
<dbReference type="Proteomes" id="UP000017840">
    <property type="component" value="Unassembled WGS sequence"/>
</dbReference>
<comment type="similarity">
    <text evidence="1 5">Belongs to the KptA/TPT1 family.</text>
</comment>
<keyword evidence="3 5" id="KW-0520">NAD</keyword>
<dbReference type="SUPFAM" id="SSF56399">
    <property type="entry name" value="ADP-ribosylation"/>
    <property type="match status" value="1"/>
</dbReference>
<reference evidence="6 7" key="1">
    <citation type="journal article" date="2013" name="Genome Announc.">
        <title>Draft Genome Sequence of 'Candidatus Halobonum tyrrellensis' Strain G22, Isolated from the Hypersaline Waters of Lake Tyrrell, Australia.</title>
        <authorList>
            <person name="Ugalde J.A."/>
            <person name="Narasingarao P."/>
            <person name="Kuo S."/>
            <person name="Podell S."/>
            <person name="Allen E.E."/>
        </authorList>
    </citation>
    <scope>NUCLEOTIDE SEQUENCE [LARGE SCALE GENOMIC DNA]</scope>
    <source>
        <strain evidence="6 7">G22</strain>
    </source>
</reference>
<evidence type="ECO:0000256" key="3">
    <source>
        <dbReference type="ARBA" id="ARBA00023027"/>
    </source>
</evidence>
<evidence type="ECO:0000256" key="1">
    <source>
        <dbReference type="ARBA" id="ARBA00009836"/>
    </source>
</evidence>
<comment type="caution">
    <text evidence="6">The sequence shown here is derived from an EMBL/GenBank/DDBJ whole genome shotgun (WGS) entry which is preliminary data.</text>
</comment>
<evidence type="ECO:0000256" key="2">
    <source>
        <dbReference type="ARBA" id="ARBA00022679"/>
    </source>
</evidence>
<dbReference type="Gene3D" id="3.20.170.30">
    <property type="match status" value="1"/>
</dbReference>
<dbReference type="PANTHER" id="PTHR12684:SF2">
    <property type="entry name" value="TRNA 2'-PHOSPHOTRANSFERASE 1"/>
    <property type="match status" value="1"/>
</dbReference>
<dbReference type="Pfam" id="PF01885">
    <property type="entry name" value="PTS_2-RNA"/>
    <property type="match status" value="1"/>
</dbReference>
<dbReference type="EC" id="2.7.1.-" evidence="5"/>
<dbReference type="InterPro" id="IPR002745">
    <property type="entry name" value="Ptrans_KptA/Tpt1"/>
</dbReference>
<dbReference type="GO" id="GO:0000215">
    <property type="term" value="F:tRNA 2'-phosphotransferase activity"/>
    <property type="evidence" value="ECO:0007669"/>
    <property type="project" value="TreeGrafter"/>
</dbReference>
<dbReference type="eggNOG" id="arCOG04063">
    <property type="taxonomic scope" value="Archaea"/>
</dbReference>
<organism evidence="6 7">
    <name type="scientific">Candidatus Halobonum tyrrellensis G22</name>
    <dbReference type="NCBI Taxonomy" id="1324957"/>
    <lineage>
        <taxon>Archaea</taxon>
        <taxon>Methanobacteriati</taxon>
        <taxon>Methanobacteriota</taxon>
        <taxon>Stenosarchaea group</taxon>
        <taxon>Halobacteria</taxon>
        <taxon>Halobacteriales</taxon>
        <taxon>Haloferacaceae</taxon>
        <taxon>Candidatus Halobonum</taxon>
    </lineage>
</organism>
<gene>
    <name evidence="5" type="primary">kptA</name>
    <name evidence="6" type="ORF">K933_06738</name>
</gene>
<proteinExistence type="inferred from homology"/>
<dbReference type="RefSeq" id="WP_023393935.1">
    <property type="nucleotide sequence ID" value="NZ_ASGZ01000021.1"/>
</dbReference>
<dbReference type="PATRIC" id="fig|1324957.4.peg.1363"/>
<dbReference type="InterPro" id="IPR042080">
    <property type="entry name" value="RNA_2'-PTrans_N"/>
</dbReference>
<evidence type="ECO:0000256" key="4">
    <source>
        <dbReference type="ARBA" id="ARBA00025212"/>
    </source>
</evidence>
<comment type="function">
    <text evidence="4 5">Removes the 2'-phosphate from RNA via an intermediate in which the phosphate is ADP-ribosylated by NAD followed by a presumed transesterification to release the RNA and generate ADP-ribose 1''-2''-cyclic phosphate (APPR&gt;P). May function as an ADP-ribosylase.</text>
</comment>
<protein>
    <recommendedName>
        <fullName evidence="5">Probable RNA 2'-phosphotransferase</fullName>
        <ecNumber evidence="5">2.7.1.-</ecNumber>
    </recommendedName>
</protein>
<dbReference type="STRING" id="1324957.K933_06738"/>
<dbReference type="GO" id="GO:0006388">
    <property type="term" value="P:tRNA splicing, via endonucleolytic cleavage and ligation"/>
    <property type="evidence" value="ECO:0007669"/>
    <property type="project" value="UniProtKB-UniRule"/>
</dbReference>
<dbReference type="EMBL" id="ASGZ01000021">
    <property type="protein sequence ID" value="ESP88960.1"/>
    <property type="molecule type" value="Genomic_DNA"/>
</dbReference>
<evidence type="ECO:0000256" key="5">
    <source>
        <dbReference type="HAMAP-Rule" id="MF_00299"/>
    </source>
</evidence>